<evidence type="ECO:0000256" key="1">
    <source>
        <dbReference type="ARBA" id="ARBA00022801"/>
    </source>
</evidence>
<dbReference type="Pfam" id="PF00795">
    <property type="entry name" value="CN_hydrolase"/>
    <property type="match status" value="1"/>
</dbReference>
<sequence length="248" mass="26013">MSHFKIAAAQVASDRGDIDRNIATHAATIKAAAVHQVSVLVFPELSLTGYEPDLAAELAISASDSRLAPLLSLAREHQITVVLGAPLLNGMAKPFLGAIVLGPHHAAQTYCKMHLGGNEPAYFAPGNSPCTLIVEGQTIGLAICADASQPSHPQTYAESGADIYAAGVFLNEEWYKTDAPRLASYAARHRLLIVMANHAASVGTQVSVGMSAIWAPDGRLLAQATSTENSLIIAARGRDGWRGEAVAI</sequence>
<evidence type="ECO:0000313" key="4">
    <source>
        <dbReference type="Proteomes" id="UP000199518"/>
    </source>
</evidence>
<keyword evidence="4" id="KW-1185">Reference proteome</keyword>
<dbReference type="InterPro" id="IPR050345">
    <property type="entry name" value="Aliph_Amidase/BUP"/>
</dbReference>
<protein>
    <submittedName>
        <fullName evidence="3">Predicted amidohydrolase</fullName>
    </submittedName>
</protein>
<dbReference type="Gene3D" id="3.60.110.10">
    <property type="entry name" value="Carbon-nitrogen hydrolase"/>
    <property type="match status" value="1"/>
</dbReference>
<dbReference type="InterPro" id="IPR036526">
    <property type="entry name" value="C-N_Hydrolase_sf"/>
</dbReference>
<dbReference type="OrthoDB" id="2826359at2"/>
<dbReference type="GO" id="GO:0033388">
    <property type="term" value="P:putrescine biosynthetic process from arginine"/>
    <property type="evidence" value="ECO:0007669"/>
    <property type="project" value="TreeGrafter"/>
</dbReference>
<dbReference type="CDD" id="cd07197">
    <property type="entry name" value="nitrilase"/>
    <property type="match status" value="1"/>
</dbReference>
<dbReference type="STRING" id="1576369.SAMN05421753_11682"/>
<dbReference type="AlphaFoldDB" id="A0A1I3PA13"/>
<dbReference type="EMBL" id="FOQD01000016">
    <property type="protein sequence ID" value="SFJ18269.1"/>
    <property type="molecule type" value="Genomic_DNA"/>
</dbReference>
<gene>
    <name evidence="3" type="ORF">SAMN05421753_11682</name>
</gene>
<accession>A0A1I3PA13</accession>
<feature type="domain" description="CN hydrolase" evidence="2">
    <location>
        <begin position="4"/>
        <end position="238"/>
    </location>
</feature>
<evidence type="ECO:0000313" key="3">
    <source>
        <dbReference type="EMBL" id="SFJ18269.1"/>
    </source>
</evidence>
<reference evidence="4" key="1">
    <citation type="submission" date="2016-10" db="EMBL/GenBank/DDBJ databases">
        <authorList>
            <person name="Varghese N."/>
            <person name="Submissions S."/>
        </authorList>
    </citation>
    <scope>NUCLEOTIDE SEQUENCE [LARGE SCALE GENOMIC DNA]</scope>
    <source>
        <strain evidence="4">DSM 26348</strain>
    </source>
</reference>
<dbReference type="InterPro" id="IPR003010">
    <property type="entry name" value="C-N_Hydrolase"/>
</dbReference>
<dbReference type="PROSITE" id="PS50263">
    <property type="entry name" value="CN_HYDROLASE"/>
    <property type="match status" value="1"/>
</dbReference>
<dbReference type="PANTHER" id="PTHR43674:SF2">
    <property type="entry name" value="BETA-UREIDOPROPIONASE"/>
    <property type="match status" value="1"/>
</dbReference>
<proteinExistence type="predicted"/>
<dbReference type="RefSeq" id="WP_092053985.1">
    <property type="nucleotide sequence ID" value="NZ_FOQD01000016.1"/>
</dbReference>
<dbReference type="GO" id="GO:0050126">
    <property type="term" value="F:N-carbamoylputrescine amidase activity"/>
    <property type="evidence" value="ECO:0007669"/>
    <property type="project" value="TreeGrafter"/>
</dbReference>
<name>A0A1I3PA13_9PLAN</name>
<dbReference type="Proteomes" id="UP000199518">
    <property type="component" value="Unassembled WGS sequence"/>
</dbReference>
<keyword evidence="1 3" id="KW-0378">Hydrolase</keyword>
<evidence type="ECO:0000259" key="2">
    <source>
        <dbReference type="PROSITE" id="PS50263"/>
    </source>
</evidence>
<organism evidence="3 4">
    <name type="scientific">Planctomicrobium piriforme</name>
    <dbReference type="NCBI Taxonomy" id="1576369"/>
    <lineage>
        <taxon>Bacteria</taxon>
        <taxon>Pseudomonadati</taxon>
        <taxon>Planctomycetota</taxon>
        <taxon>Planctomycetia</taxon>
        <taxon>Planctomycetales</taxon>
        <taxon>Planctomycetaceae</taxon>
        <taxon>Planctomicrobium</taxon>
    </lineage>
</organism>
<dbReference type="SUPFAM" id="SSF56317">
    <property type="entry name" value="Carbon-nitrogen hydrolase"/>
    <property type="match status" value="1"/>
</dbReference>
<dbReference type="PANTHER" id="PTHR43674">
    <property type="entry name" value="NITRILASE C965.09-RELATED"/>
    <property type="match status" value="1"/>
</dbReference>